<evidence type="ECO:0000313" key="4">
    <source>
        <dbReference type="Proteomes" id="UP000445696"/>
    </source>
</evidence>
<accession>A0A845MIT4</accession>
<dbReference type="InterPro" id="IPR002347">
    <property type="entry name" value="SDR_fam"/>
</dbReference>
<dbReference type="PANTHER" id="PTHR44196:SF1">
    <property type="entry name" value="DEHYDROGENASE_REDUCTASE SDR FAMILY MEMBER 7B"/>
    <property type="match status" value="1"/>
</dbReference>
<dbReference type="Proteomes" id="UP000445696">
    <property type="component" value="Unassembled WGS sequence"/>
</dbReference>
<comment type="similarity">
    <text evidence="1">Belongs to the short-chain dehydrogenases/reductases (SDR) family.</text>
</comment>
<evidence type="ECO:0000256" key="2">
    <source>
        <dbReference type="ARBA" id="ARBA00023002"/>
    </source>
</evidence>
<gene>
    <name evidence="3" type="ORF">GQF03_11175</name>
</gene>
<proteinExistence type="inferred from homology"/>
<dbReference type="GO" id="GO:0016491">
    <property type="term" value="F:oxidoreductase activity"/>
    <property type="evidence" value="ECO:0007669"/>
    <property type="project" value="UniProtKB-KW"/>
</dbReference>
<reference evidence="3 4" key="1">
    <citation type="journal article" date="2014" name="Int. J. Syst. Evol. Microbiol.">
        <title>Sneathiella chungangensis sp. nov., isolated from a marine sand, and emended description of the genus Sneathiella.</title>
        <authorList>
            <person name="Siamphan C."/>
            <person name="Kim H."/>
            <person name="Lee J.S."/>
            <person name="Kim W."/>
        </authorList>
    </citation>
    <scope>NUCLEOTIDE SEQUENCE [LARGE SCALE GENOMIC DNA]</scope>
    <source>
        <strain evidence="3 4">KCTC 32476</strain>
    </source>
</reference>
<keyword evidence="2" id="KW-0560">Oxidoreductase</keyword>
<evidence type="ECO:0000256" key="1">
    <source>
        <dbReference type="ARBA" id="ARBA00006484"/>
    </source>
</evidence>
<dbReference type="RefSeq" id="WP_161339350.1">
    <property type="nucleotide sequence ID" value="NZ_JBHSDG010000004.1"/>
</dbReference>
<protein>
    <submittedName>
        <fullName evidence="3">SDR family NAD(P)-dependent oxidoreductase</fullName>
    </submittedName>
</protein>
<dbReference type="AlphaFoldDB" id="A0A845MIT4"/>
<dbReference type="PANTHER" id="PTHR44196">
    <property type="entry name" value="DEHYDROGENASE/REDUCTASE SDR FAMILY MEMBER 7B"/>
    <property type="match status" value="1"/>
</dbReference>
<dbReference type="OrthoDB" id="335726at2"/>
<dbReference type="PRINTS" id="PR00081">
    <property type="entry name" value="GDHRDH"/>
</dbReference>
<name>A0A845MIT4_9PROT</name>
<dbReference type="EMBL" id="WTVA01000004">
    <property type="protein sequence ID" value="MZR22894.1"/>
    <property type="molecule type" value="Genomic_DNA"/>
</dbReference>
<dbReference type="SUPFAM" id="SSF51735">
    <property type="entry name" value="NAD(P)-binding Rossmann-fold domains"/>
    <property type="match status" value="1"/>
</dbReference>
<organism evidence="3 4">
    <name type="scientific">Sneathiella chungangensis</name>
    <dbReference type="NCBI Taxonomy" id="1418234"/>
    <lineage>
        <taxon>Bacteria</taxon>
        <taxon>Pseudomonadati</taxon>
        <taxon>Pseudomonadota</taxon>
        <taxon>Alphaproteobacteria</taxon>
        <taxon>Sneathiellales</taxon>
        <taxon>Sneathiellaceae</taxon>
        <taxon>Sneathiella</taxon>
    </lineage>
</organism>
<comment type="caution">
    <text evidence="3">The sequence shown here is derived from an EMBL/GenBank/DDBJ whole genome shotgun (WGS) entry which is preliminary data.</text>
</comment>
<keyword evidence="4" id="KW-1185">Reference proteome</keyword>
<evidence type="ECO:0000313" key="3">
    <source>
        <dbReference type="EMBL" id="MZR22894.1"/>
    </source>
</evidence>
<dbReference type="GO" id="GO:0016020">
    <property type="term" value="C:membrane"/>
    <property type="evidence" value="ECO:0007669"/>
    <property type="project" value="TreeGrafter"/>
</dbReference>
<dbReference type="Pfam" id="PF00106">
    <property type="entry name" value="adh_short"/>
    <property type="match status" value="1"/>
</dbReference>
<sequence>MTNDSIWIVGASSGIGREVARQLADNGNNVIISARTADALAEFAASKPDALSALPLDVADKASVTAAVDRLYAADAGPETVLLNAGSYQPMSFDHFSAEKAMHLMDVNYFGVVRVIEQLLPRFLERKAGRIIVVASVAGYQGLPLALAYGPSKAALINLCEALRVELEGSGVTIQLVNPGFVKTPLTAGNKFKMPFLMEVEDAASRIIRGMEDNAFEIAFPRRFACILKFIRMLPYAISLPLIRKGTGG</sequence>
<dbReference type="InterPro" id="IPR036291">
    <property type="entry name" value="NAD(P)-bd_dom_sf"/>
</dbReference>
<dbReference type="Gene3D" id="3.40.50.720">
    <property type="entry name" value="NAD(P)-binding Rossmann-like Domain"/>
    <property type="match status" value="1"/>
</dbReference>